<dbReference type="Proteomes" id="UP000290797">
    <property type="component" value="Segment"/>
</dbReference>
<feature type="compositionally biased region" description="Basic and acidic residues" evidence="6">
    <location>
        <begin position="39"/>
        <end position="48"/>
    </location>
</feature>
<keyword evidence="2" id="KW-1188">Viral release from host cell</keyword>
<sequence length="801" mass="87606">MLPAALRERLRSNYRHAMRARGLDQVPGEAGAVEAVVRTETDAEKDLETGEEEAEVTKEHDNPGAASAEEEENEGEGYTHTDADMAEEEVETGTGGETVEDPGREAGVEMDDESGSGDEEGGARNRPGWALHTTPAIVAACPKSERTANPYVGVLQGATLYSAMMGAYCTECNPAHADDPDPEVGTYRVQKRARFEASPGLSQLLPRLCAALSRPEDTESHIEFAAAVQTHQAALAAPEVQELRRFLINLSSFLNGCYAGRATSVEPFQKQLILHTFYFLISIKAPESTNRLFDIFKEYFGLLDMPGEKLQTFKQKSSIFLIPRRHGKTWIVVAIISMLLASVEDIHVGYVAHQKHVANAVFAEIINTLCRWFPPKRVEVKKENGTIVFRHETGRASTLMCATCFNKNVSSCALALGSYTLACASRNVTRVAGPTGWRMLQRDAKIIFISSVNSADQATSFLYRLRNASERMLNVVSYVCPDHREDFNLQESLVSCPCYRLHIPAYITIDESIKTTTNLFLEGAFTTELMGDASTVSRSTMHRVVGEAALEQFDLCRVDTTGASREGGDERAGNELDNTLYIYIDPAYSNNSEASGTGVGAVVALRNRPGRALLLGLEHFFLRDLTGAATAQIAACAATLVRSVAILHPGIRSVNVAVEGNSSQDSAVAIATYLNECCPLPAQFLHYTDRASGLQWPMFMLNNEKSPAFEGFIYALNAGTLSASQSTVSNTIKLSYDPVSYLLEQVKAIRCYPLRDGGQSYCAKTKTMADDALVAVVMAHYFATSDRYLFRPLCARAPAHQ</sequence>
<evidence type="ECO:0000256" key="2">
    <source>
        <dbReference type="ARBA" id="ARBA00022612"/>
    </source>
</evidence>
<accession>A0A2D1A8S6</accession>
<keyword evidence="3" id="KW-0378">Hydrolase</keyword>
<dbReference type="Gene3D" id="3.40.50.300">
    <property type="entry name" value="P-loop containing nucleotide triphosphate hydrolases"/>
    <property type="match status" value="1"/>
</dbReference>
<dbReference type="Pfam" id="PF02500">
    <property type="entry name" value="DNA_pack_N"/>
    <property type="match status" value="1"/>
</dbReference>
<dbReference type="InterPro" id="IPR033663">
    <property type="entry name" value="HSV_TRM3"/>
</dbReference>
<evidence type="ECO:0000256" key="6">
    <source>
        <dbReference type="SAM" id="MobiDB-lite"/>
    </source>
</evidence>
<dbReference type="InterPro" id="IPR038435">
    <property type="entry name" value="DNA_pack_C_sf"/>
</dbReference>
<feature type="compositionally biased region" description="Acidic residues" evidence="6">
    <location>
        <begin position="108"/>
        <end position="120"/>
    </location>
</feature>
<evidence type="ECO:0000256" key="1">
    <source>
        <dbReference type="ARBA" id="ARBA00022562"/>
    </source>
</evidence>
<organism evidence="9">
    <name type="scientific">vespertilionid gammaherpesvirus 3</name>
    <dbReference type="NCBI Taxonomy" id="2846598"/>
    <lineage>
        <taxon>Viruses</taxon>
        <taxon>Duplodnaviria</taxon>
        <taxon>Heunggongvirae</taxon>
        <taxon>Peploviricota</taxon>
        <taxon>Herviviricetes</taxon>
        <taxon>Herpesvirales</taxon>
        <taxon>Orthoherpesviridae</taxon>
        <taxon>Gammaherpesvirinae</taxon>
        <taxon>Patagivirus</taxon>
        <taxon>Patagivirus vespertilionidgamma3</taxon>
    </lineage>
</organism>
<dbReference type="Gene3D" id="3.30.420.320">
    <property type="match status" value="1"/>
</dbReference>
<dbReference type="HAMAP" id="MF_04013">
    <property type="entry name" value="HSV_TRM3"/>
    <property type="match status" value="1"/>
</dbReference>
<keyword evidence="4" id="KW-0238">DNA-binding</keyword>
<dbReference type="OrthoDB" id="787at10239"/>
<evidence type="ECO:0000259" key="7">
    <source>
        <dbReference type="Pfam" id="PF02499"/>
    </source>
</evidence>
<evidence type="ECO:0000256" key="4">
    <source>
        <dbReference type="ARBA" id="ARBA00023125"/>
    </source>
</evidence>
<evidence type="ECO:0000313" key="10">
    <source>
        <dbReference type="Proteomes" id="UP000290797"/>
    </source>
</evidence>
<evidence type="ECO:0000256" key="3">
    <source>
        <dbReference type="ARBA" id="ARBA00022801"/>
    </source>
</evidence>
<protein>
    <submittedName>
        <fullName evidence="9">ORF29-DNA packaging terminase</fullName>
    </submittedName>
</protein>
<name>A0A2D1A8S6_9GAMA</name>
<dbReference type="EMBL" id="MF385016">
    <property type="protein sequence ID" value="ATA58258.1"/>
    <property type="molecule type" value="Genomic_DNA"/>
</dbReference>
<feature type="region of interest" description="Disordered" evidence="6">
    <location>
        <begin position="39"/>
        <end position="129"/>
    </location>
</feature>
<dbReference type="InterPro" id="IPR003499">
    <property type="entry name" value="DNA_pack_N"/>
</dbReference>
<dbReference type="InterPro" id="IPR003498">
    <property type="entry name" value="DNA_pack_C"/>
</dbReference>
<evidence type="ECO:0000256" key="5">
    <source>
        <dbReference type="ARBA" id="ARBA00023219"/>
    </source>
</evidence>
<dbReference type="Pfam" id="PF02499">
    <property type="entry name" value="DNA_pack_C"/>
    <property type="match status" value="1"/>
</dbReference>
<feature type="domain" description="Probable DNA packing protein N-terminal" evidence="8">
    <location>
        <begin position="146"/>
        <end position="408"/>
    </location>
</feature>
<keyword evidence="10" id="KW-1185">Reference proteome</keyword>
<keyword evidence="5" id="KW-0231">Viral genome packaging</keyword>
<feature type="domain" description="Probable DNA packing protein C-terminal" evidence="7">
    <location>
        <begin position="439"/>
        <end position="791"/>
    </location>
</feature>
<dbReference type="GO" id="GO:0003677">
    <property type="term" value="F:DNA binding"/>
    <property type="evidence" value="ECO:0007669"/>
    <property type="project" value="UniProtKB-KW"/>
</dbReference>
<proteinExistence type="inferred from homology"/>
<keyword evidence="1" id="KW-1048">Host nucleus</keyword>
<reference evidence="9" key="1">
    <citation type="journal article" date="2018" name="Virology">
        <title>Isolation, characterization and prevalence of a novel Gammaherpesvirus in Eptesicus fuscus, the North American big brown bat.</title>
        <authorList>
            <person name="Subudhi S."/>
            <person name="Rapin N."/>
            <person name="Dorville N."/>
            <person name="Hill J.E."/>
            <person name="Town J."/>
            <person name="Willis C.K."/>
            <person name="Bollinger T.K."/>
            <person name="Misra V."/>
        </authorList>
    </citation>
    <scope>NUCLEOTIDE SEQUENCE</scope>
</reference>
<dbReference type="GO" id="GO:0016787">
    <property type="term" value="F:hydrolase activity"/>
    <property type="evidence" value="ECO:0007669"/>
    <property type="project" value="UniProtKB-KW"/>
</dbReference>
<evidence type="ECO:0000259" key="8">
    <source>
        <dbReference type="Pfam" id="PF02500"/>
    </source>
</evidence>
<dbReference type="GO" id="GO:0051276">
    <property type="term" value="P:chromosome organization"/>
    <property type="evidence" value="ECO:0007669"/>
    <property type="project" value="InterPro"/>
</dbReference>
<evidence type="ECO:0000313" key="9">
    <source>
        <dbReference type="EMBL" id="ATA58258.1"/>
    </source>
</evidence>
<dbReference type="InterPro" id="IPR027417">
    <property type="entry name" value="P-loop_NTPase"/>
</dbReference>